<gene>
    <name evidence="2" type="ORF">UFOPK1684_00699</name>
</gene>
<evidence type="ECO:0000313" key="2">
    <source>
        <dbReference type="EMBL" id="CAB4570806.1"/>
    </source>
</evidence>
<reference evidence="2" key="1">
    <citation type="submission" date="2020-05" db="EMBL/GenBank/DDBJ databases">
        <authorList>
            <person name="Chiriac C."/>
            <person name="Salcher M."/>
            <person name="Ghai R."/>
            <person name="Kavagutti S V."/>
        </authorList>
    </citation>
    <scope>NUCLEOTIDE SEQUENCE</scope>
</reference>
<feature type="transmembrane region" description="Helical" evidence="1">
    <location>
        <begin position="165"/>
        <end position="183"/>
    </location>
</feature>
<evidence type="ECO:0000256" key="1">
    <source>
        <dbReference type="SAM" id="Phobius"/>
    </source>
</evidence>
<organism evidence="2">
    <name type="scientific">freshwater metagenome</name>
    <dbReference type="NCBI Taxonomy" id="449393"/>
    <lineage>
        <taxon>unclassified sequences</taxon>
        <taxon>metagenomes</taxon>
        <taxon>ecological metagenomes</taxon>
    </lineage>
</organism>
<feature type="transmembrane region" description="Helical" evidence="1">
    <location>
        <begin position="34"/>
        <end position="53"/>
    </location>
</feature>
<feature type="transmembrane region" description="Helical" evidence="1">
    <location>
        <begin position="255"/>
        <end position="276"/>
    </location>
</feature>
<feature type="transmembrane region" description="Helical" evidence="1">
    <location>
        <begin position="6"/>
        <end position="22"/>
    </location>
</feature>
<protein>
    <submittedName>
        <fullName evidence="2">Unannotated protein</fullName>
    </submittedName>
</protein>
<dbReference type="AlphaFoldDB" id="A0A6J6E4S2"/>
<proteinExistence type="predicted"/>
<dbReference type="EMBL" id="CAEZTM010000025">
    <property type="protein sequence ID" value="CAB4570806.1"/>
    <property type="molecule type" value="Genomic_DNA"/>
</dbReference>
<keyword evidence="1" id="KW-1133">Transmembrane helix</keyword>
<keyword evidence="1" id="KW-0472">Membrane</keyword>
<sequence>MNELLVVFFVLVTLVAAYFWIYPTFAGRDVVKMAWLDLAVGALPLGIAGILFWESNPRFSMVFFETNWFLFTLITYTILELPLFALYVKARGLWPEYRRRVLGLGHANRWSPVGTASVEQVEKQLDDEKWNGLRTPAAKRFLVVAFNVVMLGGTIALFLVEDSPWAAYTLIHVLLLGVFWFLLRRSVRLVADAPDGALDERLRSNRDSSYVGAYQILAFLLTLLLTALMVIVVLTDSAAETSLFRYEFSVTWPQVQALFWLLLGYAAALPSMVLAWSESKKEALGV</sequence>
<feature type="transmembrane region" description="Helical" evidence="1">
    <location>
        <begin position="211"/>
        <end position="235"/>
    </location>
</feature>
<accession>A0A6J6E4S2</accession>
<feature type="transmembrane region" description="Helical" evidence="1">
    <location>
        <begin position="141"/>
        <end position="159"/>
    </location>
</feature>
<keyword evidence="1" id="KW-0812">Transmembrane</keyword>
<name>A0A6J6E4S2_9ZZZZ</name>
<feature type="transmembrane region" description="Helical" evidence="1">
    <location>
        <begin position="68"/>
        <end position="90"/>
    </location>
</feature>